<reference evidence="6 7" key="1">
    <citation type="submission" date="2018-06" db="EMBL/GenBank/DDBJ databases">
        <authorList>
            <consortium name="Pathogen Informatics"/>
            <person name="Doyle S."/>
        </authorList>
    </citation>
    <scope>NUCLEOTIDE SEQUENCE [LARGE SCALE GENOMIC DNA]</scope>
    <source>
        <strain evidence="6 7">NCTC11801</strain>
    </source>
</reference>
<dbReference type="SUPFAM" id="SSF46785">
    <property type="entry name" value="Winged helix' DNA-binding domain"/>
    <property type="match status" value="1"/>
</dbReference>
<gene>
    <name evidence="6" type="primary">yvoA_2</name>
    <name evidence="6" type="ORF">NCTC11801_02387</name>
</gene>
<evidence type="ECO:0000313" key="6">
    <source>
        <dbReference type="EMBL" id="SUC31436.1"/>
    </source>
</evidence>
<feature type="domain" description="HTH gntR-type" evidence="5">
    <location>
        <begin position="17"/>
        <end position="85"/>
    </location>
</feature>
<evidence type="ECO:0000256" key="1">
    <source>
        <dbReference type="ARBA" id="ARBA00022898"/>
    </source>
</evidence>
<dbReference type="Gene3D" id="1.10.10.10">
    <property type="entry name" value="Winged helix-like DNA-binding domain superfamily/Winged helix DNA-binding domain"/>
    <property type="match status" value="1"/>
</dbReference>
<dbReference type="AlphaFoldDB" id="A0A379FRW5"/>
<protein>
    <submittedName>
        <fullName evidence="6">HTH-type transcriptional repressor yvoA</fullName>
    </submittedName>
</protein>
<dbReference type="GO" id="GO:0003700">
    <property type="term" value="F:DNA-binding transcription factor activity"/>
    <property type="evidence" value="ECO:0007669"/>
    <property type="project" value="InterPro"/>
</dbReference>
<keyword evidence="2" id="KW-0805">Transcription regulation</keyword>
<dbReference type="InterPro" id="IPR036388">
    <property type="entry name" value="WH-like_DNA-bd_sf"/>
</dbReference>
<dbReference type="PANTHER" id="PTHR46577:SF1">
    <property type="entry name" value="HTH-TYPE TRANSCRIPTIONAL REGULATORY PROTEIN GABR"/>
    <property type="match status" value="1"/>
</dbReference>
<proteinExistence type="predicted"/>
<dbReference type="PRINTS" id="PR00035">
    <property type="entry name" value="HTHGNTR"/>
</dbReference>
<dbReference type="PROSITE" id="PS50949">
    <property type="entry name" value="HTH_GNTR"/>
    <property type="match status" value="1"/>
</dbReference>
<dbReference type="InterPro" id="IPR000524">
    <property type="entry name" value="Tscrpt_reg_HTH_GntR"/>
</dbReference>
<accession>A0A379FRW5</accession>
<dbReference type="SMART" id="SM00345">
    <property type="entry name" value="HTH_GNTR"/>
    <property type="match status" value="1"/>
</dbReference>
<dbReference type="EMBL" id="UGTZ01000001">
    <property type="protein sequence ID" value="SUC31436.1"/>
    <property type="molecule type" value="Genomic_DNA"/>
</dbReference>
<evidence type="ECO:0000259" key="5">
    <source>
        <dbReference type="PROSITE" id="PS50949"/>
    </source>
</evidence>
<evidence type="ECO:0000256" key="4">
    <source>
        <dbReference type="ARBA" id="ARBA00023163"/>
    </source>
</evidence>
<keyword evidence="1" id="KW-0663">Pyridoxal phosphate</keyword>
<dbReference type="Pfam" id="PF00392">
    <property type="entry name" value="GntR"/>
    <property type="match status" value="1"/>
</dbReference>
<evidence type="ECO:0000313" key="7">
    <source>
        <dbReference type="Proteomes" id="UP000254208"/>
    </source>
</evidence>
<dbReference type="InterPro" id="IPR051446">
    <property type="entry name" value="HTH_trans_reg/aminotransferase"/>
</dbReference>
<dbReference type="Proteomes" id="UP000254208">
    <property type="component" value="Unassembled WGS sequence"/>
</dbReference>
<organism evidence="6 7">
    <name type="scientific">Providencia rettgeri</name>
    <dbReference type="NCBI Taxonomy" id="587"/>
    <lineage>
        <taxon>Bacteria</taxon>
        <taxon>Pseudomonadati</taxon>
        <taxon>Pseudomonadota</taxon>
        <taxon>Gammaproteobacteria</taxon>
        <taxon>Enterobacterales</taxon>
        <taxon>Morganellaceae</taxon>
        <taxon>Providencia</taxon>
    </lineage>
</organism>
<dbReference type="PANTHER" id="PTHR46577">
    <property type="entry name" value="HTH-TYPE TRANSCRIPTIONAL REGULATORY PROTEIN GABR"/>
    <property type="match status" value="1"/>
</dbReference>
<dbReference type="CDD" id="cd07377">
    <property type="entry name" value="WHTH_GntR"/>
    <property type="match status" value="1"/>
</dbReference>
<keyword evidence="3" id="KW-0238">DNA-binding</keyword>
<name>A0A379FRW5_PRORE</name>
<evidence type="ECO:0000256" key="3">
    <source>
        <dbReference type="ARBA" id="ARBA00023125"/>
    </source>
</evidence>
<keyword evidence="4" id="KW-0804">Transcription</keyword>
<evidence type="ECO:0000256" key="2">
    <source>
        <dbReference type="ARBA" id="ARBA00023015"/>
    </source>
</evidence>
<dbReference type="InterPro" id="IPR036390">
    <property type="entry name" value="WH_DNA-bd_sf"/>
</dbReference>
<sequence>MRRQQHAQFPLLLLEDGHIKENIYHTIRNAILDGRIAAGVKLPSSRALAEMMSISRNSVIAGFERLIDEGYLYSKKGSGTYVSPPYS</sequence>
<dbReference type="GO" id="GO:0003677">
    <property type="term" value="F:DNA binding"/>
    <property type="evidence" value="ECO:0007669"/>
    <property type="project" value="UniProtKB-KW"/>
</dbReference>